<dbReference type="InterPro" id="IPR036986">
    <property type="entry name" value="S4_RNA-bd_sf"/>
</dbReference>
<gene>
    <name evidence="2" type="primary">rluD_3</name>
    <name evidence="2" type="ORF">NCTC9073_04649</name>
</gene>
<sequence length="71" mass="8266">MLVNGKVCDKPKEKVLGGEQVAINAEIEEEARFEPQDIPLDIVYEDEDIISLINRATWWYILARVTRMARY</sequence>
<evidence type="ECO:0000313" key="3">
    <source>
        <dbReference type="Proteomes" id="UP000250780"/>
    </source>
</evidence>
<dbReference type="CDD" id="cd00165">
    <property type="entry name" value="S4"/>
    <property type="match status" value="1"/>
</dbReference>
<organism evidence="2 3">
    <name type="scientific">Escherichia coli</name>
    <dbReference type="NCBI Taxonomy" id="562"/>
    <lineage>
        <taxon>Bacteria</taxon>
        <taxon>Pseudomonadati</taxon>
        <taxon>Pseudomonadota</taxon>
        <taxon>Gammaproteobacteria</taxon>
        <taxon>Enterobacterales</taxon>
        <taxon>Enterobacteriaceae</taxon>
        <taxon>Escherichia</taxon>
    </lineage>
</organism>
<dbReference type="AlphaFoldDB" id="A0A2X1NHK7"/>
<evidence type="ECO:0000313" key="2">
    <source>
        <dbReference type="EMBL" id="SPX16854.1"/>
    </source>
</evidence>
<dbReference type="EC" id="5.4.99.23" evidence="2"/>
<dbReference type="Proteomes" id="UP000250780">
    <property type="component" value="Unassembled WGS sequence"/>
</dbReference>
<reference evidence="2 3" key="1">
    <citation type="submission" date="2018-06" db="EMBL/GenBank/DDBJ databases">
        <authorList>
            <consortium name="Pathogen Informatics"/>
            <person name="Doyle S."/>
        </authorList>
    </citation>
    <scope>NUCLEOTIDE SEQUENCE [LARGE SCALE GENOMIC DNA]</scope>
    <source>
        <strain evidence="2 3">NCTC9073</strain>
    </source>
</reference>
<name>A0A2X1NHK7_ECOLX</name>
<keyword evidence="1" id="KW-0694">RNA-binding</keyword>
<dbReference type="Gene3D" id="3.10.290.10">
    <property type="entry name" value="RNA-binding S4 domain"/>
    <property type="match status" value="1"/>
</dbReference>
<proteinExistence type="predicted"/>
<accession>A0A2X1NHK7</accession>
<keyword evidence="2" id="KW-0413">Isomerase</keyword>
<protein>
    <submittedName>
        <fullName evidence="2">23S rRNA pseudouridine synthase</fullName>
        <ecNumber evidence="2">5.4.99.23</ecNumber>
    </submittedName>
</protein>
<dbReference type="EMBL" id="UASD01000009">
    <property type="protein sequence ID" value="SPX16854.1"/>
    <property type="molecule type" value="Genomic_DNA"/>
</dbReference>
<dbReference type="PROSITE" id="PS50889">
    <property type="entry name" value="S4"/>
    <property type="match status" value="1"/>
</dbReference>
<dbReference type="GO" id="GO:0160140">
    <property type="term" value="F:23S rRNA pseudouridine(1911/1915/1917) synthase activity"/>
    <property type="evidence" value="ECO:0007669"/>
    <property type="project" value="UniProtKB-EC"/>
</dbReference>
<dbReference type="GO" id="GO:0003723">
    <property type="term" value="F:RNA binding"/>
    <property type="evidence" value="ECO:0007669"/>
    <property type="project" value="UniProtKB-KW"/>
</dbReference>
<evidence type="ECO:0000256" key="1">
    <source>
        <dbReference type="PROSITE-ProRule" id="PRU00182"/>
    </source>
</evidence>